<evidence type="ECO:0000256" key="5">
    <source>
        <dbReference type="ARBA" id="ARBA00022490"/>
    </source>
</evidence>
<proteinExistence type="inferred from homology"/>
<name>A0AAD9IQW9_RIDPI</name>
<evidence type="ECO:0000256" key="7">
    <source>
        <dbReference type="ARBA" id="ARBA00023212"/>
    </source>
</evidence>
<comment type="subcellular location">
    <subcellularLocation>
        <location evidence="1">Cytoplasm</location>
        <location evidence="1">Cytoskeleton</location>
        <location evidence="1">Microtubule organizing center</location>
        <location evidence="1">Centrosome</location>
        <location evidence="1">Centriole</location>
    </subcellularLocation>
    <subcellularLocation>
        <location evidence="2">Nucleus</location>
    </subcellularLocation>
</comment>
<gene>
    <name evidence="11" type="ORF">NP493_6787g00005</name>
</gene>
<feature type="compositionally biased region" description="Basic and acidic residues" evidence="10">
    <location>
        <begin position="153"/>
        <end position="165"/>
    </location>
</feature>
<dbReference type="AlphaFoldDB" id="A0AAD9IQW9"/>
<dbReference type="GO" id="GO:0005634">
    <property type="term" value="C:nucleus"/>
    <property type="evidence" value="ECO:0007669"/>
    <property type="project" value="UniProtKB-SubCell"/>
</dbReference>
<evidence type="ECO:0000256" key="4">
    <source>
        <dbReference type="ARBA" id="ARBA00013508"/>
    </source>
</evidence>
<feature type="compositionally biased region" description="Basic and acidic residues" evidence="10">
    <location>
        <begin position="95"/>
        <end position="109"/>
    </location>
</feature>
<dbReference type="GO" id="GO:0046600">
    <property type="term" value="P:negative regulation of centriole replication"/>
    <property type="evidence" value="ECO:0007669"/>
    <property type="project" value="InterPro"/>
</dbReference>
<dbReference type="PANTHER" id="PTHR32078">
    <property type="entry name" value="NUCLEAR PROTEIN MDM1"/>
    <property type="match status" value="1"/>
</dbReference>
<keyword evidence="5" id="KW-0963">Cytoplasm</keyword>
<feature type="compositionally biased region" description="Basic residues" evidence="10">
    <location>
        <begin position="62"/>
        <end position="73"/>
    </location>
</feature>
<dbReference type="GO" id="GO:0005874">
    <property type="term" value="C:microtubule"/>
    <property type="evidence" value="ECO:0007669"/>
    <property type="project" value="UniProtKB-KW"/>
</dbReference>
<organism evidence="11 12">
    <name type="scientific">Ridgeia piscesae</name>
    <name type="common">Tubeworm</name>
    <dbReference type="NCBI Taxonomy" id="27915"/>
    <lineage>
        <taxon>Eukaryota</taxon>
        <taxon>Metazoa</taxon>
        <taxon>Spiralia</taxon>
        <taxon>Lophotrochozoa</taxon>
        <taxon>Annelida</taxon>
        <taxon>Polychaeta</taxon>
        <taxon>Sedentaria</taxon>
        <taxon>Canalipalpata</taxon>
        <taxon>Sabellida</taxon>
        <taxon>Siboglinidae</taxon>
        <taxon>Ridgeia</taxon>
    </lineage>
</organism>
<accession>A0AAD9IQW9</accession>
<keyword evidence="7" id="KW-0206">Cytoskeleton</keyword>
<dbReference type="GO" id="GO:0008017">
    <property type="term" value="F:microtubule binding"/>
    <property type="evidence" value="ECO:0007669"/>
    <property type="project" value="InterPro"/>
</dbReference>
<dbReference type="GO" id="GO:0005814">
    <property type="term" value="C:centriole"/>
    <property type="evidence" value="ECO:0007669"/>
    <property type="project" value="UniProtKB-SubCell"/>
</dbReference>
<dbReference type="PANTHER" id="PTHR32078:SF1">
    <property type="entry name" value="NUCLEAR PROTEIN MDM1"/>
    <property type="match status" value="1"/>
</dbReference>
<evidence type="ECO:0000256" key="6">
    <source>
        <dbReference type="ARBA" id="ARBA00022701"/>
    </source>
</evidence>
<protein>
    <recommendedName>
        <fullName evidence="4">Nuclear protein MDM1</fullName>
    </recommendedName>
</protein>
<evidence type="ECO:0000256" key="1">
    <source>
        <dbReference type="ARBA" id="ARBA00004114"/>
    </source>
</evidence>
<sequence length="466" mass="52132">MFCLQEQPRHAADRNGAGDMSPPPAPRSRSQPQTPLAARRPSDPPKRPQHPVYKATNELPSKSKRASRERRRSPPPPAPKVVVDTGSPLKSRKVKNTDASEPVHKERLRSPPPPAPRAAFDAGSPVKSTRFKGEETKMKKPFVPKIDVASDSPVERPRHKEDKRNSRPHKTATHVHQSAQTNVDRVRTDSGQEAPDNYALKYKVGITAPRNQGPKRLSEYQKAFAWKKGDLQSPLLAAEQVVYKSCPQMLPPKAAKMNISSEYQRQFQPWNKLMQSMPEVAINGRDDAALPPKKSKVQMRKRSKSVEAVRRAPAGVERVTSDNDKRLIRETVNPHKSHFPLGRPLSCTSEYSYNFQPPWKFEVKEGTWKGASPPHVGSGTDQDVAMPSEDRTRVSADVSSSVASSWYSEVLELRRRAEEYKRRAQGTHFVRSHLGQLYAKQAELWDTTSSSSVVSALSLESPHTAV</sequence>
<evidence type="ECO:0000313" key="12">
    <source>
        <dbReference type="Proteomes" id="UP001209878"/>
    </source>
</evidence>
<dbReference type="Proteomes" id="UP001209878">
    <property type="component" value="Unassembled WGS sequence"/>
</dbReference>
<evidence type="ECO:0000256" key="3">
    <source>
        <dbReference type="ARBA" id="ARBA00010494"/>
    </source>
</evidence>
<feature type="region of interest" description="Disordered" evidence="10">
    <location>
        <begin position="369"/>
        <end position="388"/>
    </location>
</feature>
<comment type="caution">
    <text evidence="11">The sequence shown here is derived from an EMBL/GenBank/DDBJ whole genome shotgun (WGS) entry which is preliminary data.</text>
</comment>
<reference evidence="11" key="1">
    <citation type="journal article" date="2023" name="Mol. Biol. Evol.">
        <title>Third-Generation Sequencing Reveals the Adaptive Role of the Epigenome in Three Deep-Sea Polychaetes.</title>
        <authorList>
            <person name="Perez M."/>
            <person name="Aroh O."/>
            <person name="Sun Y."/>
            <person name="Lan Y."/>
            <person name="Juniper S.K."/>
            <person name="Young C.R."/>
            <person name="Angers B."/>
            <person name="Qian P.Y."/>
        </authorList>
    </citation>
    <scope>NUCLEOTIDE SEQUENCE</scope>
    <source>
        <strain evidence="11">R07B-5</strain>
    </source>
</reference>
<dbReference type="EMBL" id="JAODUO010006784">
    <property type="protein sequence ID" value="KAK2139039.1"/>
    <property type="molecule type" value="Genomic_DNA"/>
</dbReference>
<comment type="function">
    <text evidence="9">Microtubule-binding protein that negatively regulates centriole duplication. Binds to and stabilizes microtubules.</text>
</comment>
<feature type="compositionally biased region" description="Polar residues" evidence="10">
    <location>
        <begin position="174"/>
        <end position="183"/>
    </location>
</feature>
<feature type="region of interest" description="Disordered" evidence="10">
    <location>
        <begin position="1"/>
        <end position="196"/>
    </location>
</feature>
<keyword evidence="6" id="KW-0493">Microtubule</keyword>
<dbReference type="Pfam" id="PF15501">
    <property type="entry name" value="MDM1"/>
    <property type="match status" value="1"/>
</dbReference>
<comment type="similarity">
    <text evidence="3">Belongs to the MDM1 family.</text>
</comment>
<feature type="region of interest" description="Disordered" evidence="10">
    <location>
        <begin position="285"/>
        <end position="314"/>
    </location>
</feature>
<keyword evidence="12" id="KW-1185">Reference proteome</keyword>
<evidence type="ECO:0000256" key="8">
    <source>
        <dbReference type="ARBA" id="ARBA00023242"/>
    </source>
</evidence>
<feature type="compositionally biased region" description="Basic residues" evidence="10">
    <location>
        <begin position="293"/>
        <end position="303"/>
    </location>
</feature>
<evidence type="ECO:0000256" key="2">
    <source>
        <dbReference type="ARBA" id="ARBA00004123"/>
    </source>
</evidence>
<keyword evidence="8" id="KW-0539">Nucleus</keyword>
<dbReference type="InterPro" id="IPR029136">
    <property type="entry name" value="MDM1"/>
</dbReference>
<evidence type="ECO:0000256" key="9">
    <source>
        <dbReference type="ARBA" id="ARBA00045771"/>
    </source>
</evidence>
<evidence type="ECO:0000256" key="10">
    <source>
        <dbReference type="SAM" id="MobiDB-lite"/>
    </source>
</evidence>
<evidence type="ECO:0000313" key="11">
    <source>
        <dbReference type="EMBL" id="KAK2139039.1"/>
    </source>
</evidence>